<dbReference type="Proteomes" id="UP000246464">
    <property type="component" value="Chromosome 1"/>
</dbReference>
<gene>
    <name evidence="1" type="ORF">SMAX5B_013696</name>
</gene>
<sequence length="59" mass="6408">MGGDSSHYLEQVVEYGHLQPGQTKVSAIKQYPVPTTKKTVPGTDCLLKLPMQVGSRPNP</sequence>
<dbReference type="AlphaFoldDB" id="A0A2U9AZR9"/>
<dbReference type="EMBL" id="CP026243">
    <property type="protein sequence ID" value="AWO97182.1"/>
    <property type="molecule type" value="Genomic_DNA"/>
</dbReference>
<reference evidence="1 2" key="1">
    <citation type="submission" date="2017-12" db="EMBL/GenBank/DDBJ databases">
        <title>Integrating genomic resources of turbot (Scophthalmus maximus) in depth evaluation of genetic and physical mapping variation across individuals.</title>
        <authorList>
            <person name="Martinez P."/>
        </authorList>
    </citation>
    <scope>NUCLEOTIDE SEQUENCE [LARGE SCALE GENOMIC DNA]</scope>
</reference>
<keyword evidence="2" id="KW-1185">Reference proteome</keyword>
<accession>A0A2U9AZR9</accession>
<protein>
    <submittedName>
        <fullName evidence="1">Uncharacterized protein</fullName>
    </submittedName>
</protein>
<name>A0A2U9AZR9_SCOMX</name>
<organism evidence="1 2">
    <name type="scientific">Scophthalmus maximus</name>
    <name type="common">Turbot</name>
    <name type="synonym">Psetta maxima</name>
    <dbReference type="NCBI Taxonomy" id="52904"/>
    <lineage>
        <taxon>Eukaryota</taxon>
        <taxon>Metazoa</taxon>
        <taxon>Chordata</taxon>
        <taxon>Craniata</taxon>
        <taxon>Vertebrata</taxon>
        <taxon>Euteleostomi</taxon>
        <taxon>Actinopterygii</taxon>
        <taxon>Neopterygii</taxon>
        <taxon>Teleostei</taxon>
        <taxon>Neoteleostei</taxon>
        <taxon>Acanthomorphata</taxon>
        <taxon>Carangaria</taxon>
        <taxon>Pleuronectiformes</taxon>
        <taxon>Pleuronectoidei</taxon>
        <taxon>Scophthalmidae</taxon>
        <taxon>Scophthalmus</taxon>
    </lineage>
</organism>
<evidence type="ECO:0000313" key="1">
    <source>
        <dbReference type="EMBL" id="AWO97182.1"/>
    </source>
</evidence>
<evidence type="ECO:0000313" key="2">
    <source>
        <dbReference type="Proteomes" id="UP000246464"/>
    </source>
</evidence>
<proteinExistence type="predicted"/>